<reference evidence="2 3" key="1">
    <citation type="journal article" date="2019" name="Nat. Ecol. Evol.">
        <title>Megaphylogeny resolves global patterns of mushroom evolution.</title>
        <authorList>
            <person name="Varga T."/>
            <person name="Krizsan K."/>
            <person name="Foldi C."/>
            <person name="Dima B."/>
            <person name="Sanchez-Garcia M."/>
            <person name="Sanchez-Ramirez S."/>
            <person name="Szollosi G.J."/>
            <person name="Szarkandi J.G."/>
            <person name="Papp V."/>
            <person name="Albert L."/>
            <person name="Andreopoulos W."/>
            <person name="Angelini C."/>
            <person name="Antonin V."/>
            <person name="Barry K.W."/>
            <person name="Bougher N.L."/>
            <person name="Buchanan P."/>
            <person name="Buyck B."/>
            <person name="Bense V."/>
            <person name="Catcheside P."/>
            <person name="Chovatia M."/>
            <person name="Cooper J."/>
            <person name="Damon W."/>
            <person name="Desjardin D."/>
            <person name="Finy P."/>
            <person name="Geml J."/>
            <person name="Haridas S."/>
            <person name="Hughes K."/>
            <person name="Justo A."/>
            <person name="Karasinski D."/>
            <person name="Kautmanova I."/>
            <person name="Kiss B."/>
            <person name="Kocsube S."/>
            <person name="Kotiranta H."/>
            <person name="LaButti K.M."/>
            <person name="Lechner B.E."/>
            <person name="Liimatainen K."/>
            <person name="Lipzen A."/>
            <person name="Lukacs Z."/>
            <person name="Mihaltcheva S."/>
            <person name="Morgado L.N."/>
            <person name="Niskanen T."/>
            <person name="Noordeloos M.E."/>
            <person name="Ohm R.A."/>
            <person name="Ortiz-Santana B."/>
            <person name="Ovrebo C."/>
            <person name="Racz N."/>
            <person name="Riley R."/>
            <person name="Savchenko A."/>
            <person name="Shiryaev A."/>
            <person name="Soop K."/>
            <person name="Spirin V."/>
            <person name="Szebenyi C."/>
            <person name="Tomsovsky M."/>
            <person name="Tulloss R.E."/>
            <person name="Uehling J."/>
            <person name="Grigoriev I.V."/>
            <person name="Vagvolgyi C."/>
            <person name="Papp T."/>
            <person name="Martin F.M."/>
            <person name="Miettinen O."/>
            <person name="Hibbett D.S."/>
            <person name="Nagy L.G."/>
        </authorList>
    </citation>
    <scope>NUCLEOTIDE SEQUENCE [LARGE SCALE GENOMIC DNA]</scope>
    <source>
        <strain evidence="2 3">FP101781</strain>
    </source>
</reference>
<dbReference type="EMBL" id="QPFP01000048">
    <property type="protein sequence ID" value="TEB26444.1"/>
    <property type="molecule type" value="Genomic_DNA"/>
</dbReference>
<dbReference type="Proteomes" id="UP000298030">
    <property type="component" value="Unassembled WGS sequence"/>
</dbReference>
<comment type="caution">
    <text evidence="2">The sequence shown here is derived from an EMBL/GenBank/DDBJ whole genome shotgun (WGS) entry which is preliminary data.</text>
</comment>
<gene>
    <name evidence="2" type="ORF">FA13DRAFT_1038205</name>
</gene>
<evidence type="ECO:0000256" key="1">
    <source>
        <dbReference type="SAM" id="MobiDB-lite"/>
    </source>
</evidence>
<organism evidence="2 3">
    <name type="scientific">Coprinellus micaceus</name>
    <name type="common">Glistening ink-cap mushroom</name>
    <name type="synonym">Coprinus micaceus</name>
    <dbReference type="NCBI Taxonomy" id="71717"/>
    <lineage>
        <taxon>Eukaryota</taxon>
        <taxon>Fungi</taxon>
        <taxon>Dikarya</taxon>
        <taxon>Basidiomycota</taxon>
        <taxon>Agaricomycotina</taxon>
        <taxon>Agaricomycetes</taxon>
        <taxon>Agaricomycetidae</taxon>
        <taxon>Agaricales</taxon>
        <taxon>Agaricineae</taxon>
        <taxon>Psathyrellaceae</taxon>
        <taxon>Coprinellus</taxon>
    </lineage>
</organism>
<evidence type="ECO:0000313" key="2">
    <source>
        <dbReference type="EMBL" id="TEB26444.1"/>
    </source>
</evidence>
<feature type="compositionally biased region" description="Polar residues" evidence="1">
    <location>
        <begin position="124"/>
        <end position="135"/>
    </location>
</feature>
<accession>A0A4Y7SXU8</accession>
<evidence type="ECO:0000313" key="3">
    <source>
        <dbReference type="Proteomes" id="UP000298030"/>
    </source>
</evidence>
<protein>
    <submittedName>
        <fullName evidence="2">Uncharacterized protein</fullName>
    </submittedName>
</protein>
<keyword evidence="3" id="KW-1185">Reference proteome</keyword>
<sequence>MSQPLPGIPAPDANIHAFFEMMRLAKILARQISSDLPAEDPFQALHSEVIAYLPDNMDQVSVSILEIHTAILHEESQDGQSEGEGENEDKNSEDHEEVRSPHDAAGSSPLTKPTSPPKSPNSGEVLSTASPTYSDTRLVPPTPPTNSEPHPSSNPALSFNPSLPTSSAPRSSNPTSNPSPSAPENSAPSTSGHPANMAHLSSVAAGKRRVPFGRANAFLGADDPAGTVFFDFGDSGSTQDFEKGTLTSPWLPWPPSGQGILRRAQLIPLLQSGSRACPVEVRRCREGAGESPSAAREEQGGPGTRRAPSTPA</sequence>
<dbReference type="AlphaFoldDB" id="A0A4Y7SXU8"/>
<name>A0A4Y7SXU8_COPMI</name>
<feature type="compositionally biased region" description="Basic and acidic residues" evidence="1">
    <location>
        <begin position="88"/>
        <end position="102"/>
    </location>
</feature>
<feature type="region of interest" description="Disordered" evidence="1">
    <location>
        <begin position="284"/>
        <end position="312"/>
    </location>
</feature>
<feature type="compositionally biased region" description="Low complexity" evidence="1">
    <location>
        <begin position="164"/>
        <end position="191"/>
    </location>
</feature>
<proteinExistence type="predicted"/>
<feature type="region of interest" description="Disordered" evidence="1">
    <location>
        <begin position="74"/>
        <end position="202"/>
    </location>
</feature>